<keyword evidence="2" id="KW-0732">Signal</keyword>
<name>A0A2V2LGK5_9RHOB</name>
<keyword evidence="1" id="KW-0472">Membrane</keyword>
<dbReference type="OrthoDB" id="7864412at2"/>
<evidence type="ECO:0000313" key="4">
    <source>
        <dbReference type="Proteomes" id="UP000245680"/>
    </source>
</evidence>
<proteinExistence type="predicted"/>
<accession>A0A2V2LGK5</accession>
<keyword evidence="1" id="KW-0812">Transmembrane</keyword>
<gene>
    <name evidence="3" type="ORF">DKT77_10660</name>
</gene>
<dbReference type="AlphaFoldDB" id="A0A2V2LGK5"/>
<protein>
    <recommendedName>
        <fullName evidence="5">VPLPA-CTERM sorting domain-containing protein</fullName>
    </recommendedName>
</protein>
<comment type="caution">
    <text evidence="3">The sequence shown here is derived from an EMBL/GenBank/DDBJ whole genome shotgun (WGS) entry which is preliminary data.</text>
</comment>
<organism evidence="3 4">
    <name type="scientific">Meridianimarinicoccus roseus</name>
    <dbReference type="NCBI Taxonomy" id="2072018"/>
    <lineage>
        <taxon>Bacteria</taxon>
        <taxon>Pseudomonadati</taxon>
        <taxon>Pseudomonadota</taxon>
        <taxon>Alphaproteobacteria</taxon>
        <taxon>Rhodobacterales</taxon>
        <taxon>Paracoccaceae</taxon>
        <taxon>Meridianimarinicoccus</taxon>
    </lineage>
</organism>
<evidence type="ECO:0000256" key="1">
    <source>
        <dbReference type="SAM" id="Phobius"/>
    </source>
</evidence>
<evidence type="ECO:0000256" key="2">
    <source>
        <dbReference type="SAM" id="SignalP"/>
    </source>
</evidence>
<feature type="transmembrane region" description="Helical" evidence="1">
    <location>
        <begin position="172"/>
        <end position="191"/>
    </location>
</feature>
<dbReference type="EMBL" id="QGKU01000033">
    <property type="protein sequence ID" value="PWR02634.1"/>
    <property type="molecule type" value="Genomic_DNA"/>
</dbReference>
<keyword evidence="1" id="KW-1133">Transmembrane helix</keyword>
<dbReference type="Proteomes" id="UP000245680">
    <property type="component" value="Unassembled WGS sequence"/>
</dbReference>
<evidence type="ECO:0008006" key="5">
    <source>
        <dbReference type="Google" id="ProtNLM"/>
    </source>
</evidence>
<dbReference type="InterPro" id="IPR022472">
    <property type="entry name" value="VPLPA-CTERM"/>
</dbReference>
<dbReference type="NCBIfam" id="TIGR03370">
    <property type="entry name" value="VPLPA-CTERM"/>
    <property type="match status" value="1"/>
</dbReference>
<feature type="chain" id="PRO_5015896210" description="VPLPA-CTERM sorting domain-containing protein" evidence="2">
    <location>
        <begin position="24"/>
        <end position="195"/>
    </location>
</feature>
<evidence type="ECO:0000313" key="3">
    <source>
        <dbReference type="EMBL" id="PWR02634.1"/>
    </source>
</evidence>
<sequence>MKSLISALAFGFAALGAADHAEAAPLNVATDTPLIDIPFASADFLDLGGFGDLSILGAEGLASGTPQSGTLSLDVLISFDTTDPAGTIGGALFSMDDNGAFLDGTLVQSGFDGDILQLLFGNLTGSAAADFGPFALLEAVFLFPALGTDPLSQLTDATTYDVFGTLSSATPVPLPAALPLLAAGLGGLVLLRRRS</sequence>
<reference evidence="3 4" key="1">
    <citation type="submission" date="2018-05" db="EMBL/GenBank/DDBJ databases">
        <title>Rhodobacteraceae gen. nov., sp. nov. isolated from sea water.</title>
        <authorList>
            <person name="Ren Y."/>
        </authorList>
    </citation>
    <scope>NUCLEOTIDE SEQUENCE [LARGE SCALE GENOMIC DNA]</scope>
    <source>
        <strain evidence="3 4">TG-679</strain>
    </source>
</reference>
<feature type="signal peptide" evidence="2">
    <location>
        <begin position="1"/>
        <end position="23"/>
    </location>
</feature>
<dbReference type="RefSeq" id="WP_109811683.1">
    <property type="nucleotide sequence ID" value="NZ_QGKU01000033.1"/>
</dbReference>
<keyword evidence="4" id="KW-1185">Reference proteome</keyword>